<evidence type="ECO:0000313" key="19">
    <source>
        <dbReference type="Proteomes" id="UP000093000"/>
    </source>
</evidence>
<dbReference type="STRING" id="101091.A0A1C7NEY6"/>
<comment type="subcellular location">
    <subcellularLocation>
        <location evidence="3">Chromosome</location>
        <location evidence="3">Centromere</location>
        <location evidence="3">Kinetochore</location>
    </subcellularLocation>
    <subcellularLocation>
        <location evidence="2">Cytoplasm</location>
        <location evidence="2">Cytoskeleton</location>
        <location evidence="2">Spindle</location>
    </subcellularLocation>
    <subcellularLocation>
        <location evidence="1">Nucleus</location>
    </subcellularLocation>
</comment>
<dbReference type="GO" id="GO:0042729">
    <property type="term" value="C:DASH complex"/>
    <property type="evidence" value="ECO:0007669"/>
    <property type="project" value="InterPro"/>
</dbReference>
<comment type="caution">
    <text evidence="18">The sequence shown here is derived from an EMBL/GenBank/DDBJ whole genome shotgun (WGS) entry which is preliminary data.</text>
</comment>
<evidence type="ECO:0000256" key="11">
    <source>
        <dbReference type="ARBA" id="ARBA00022838"/>
    </source>
</evidence>
<dbReference type="InParanoid" id="A0A1C7NEY6"/>
<keyword evidence="7" id="KW-0963">Cytoplasm</keyword>
<dbReference type="GO" id="GO:0008608">
    <property type="term" value="P:attachment of spindle microtubules to kinetochore"/>
    <property type="evidence" value="ECO:0007669"/>
    <property type="project" value="InterPro"/>
</dbReference>
<sequence length="74" mass="8843">METPHEQQQAELLKRIITNISEFNHSLQKLNQKLESVRETDRNVDEIAQKWTHYHSASRLYIDNTKQDNHLNSK</sequence>
<evidence type="ECO:0000256" key="17">
    <source>
        <dbReference type="SAM" id="Coils"/>
    </source>
</evidence>
<dbReference type="GO" id="GO:0051301">
    <property type="term" value="P:cell division"/>
    <property type="evidence" value="ECO:0007669"/>
    <property type="project" value="UniProtKB-KW"/>
</dbReference>
<dbReference type="OrthoDB" id="5516652at2759"/>
<dbReference type="Pfam" id="PF08650">
    <property type="entry name" value="DASH_Dad4"/>
    <property type="match status" value="1"/>
</dbReference>
<keyword evidence="15" id="KW-0137">Centromere</keyword>
<evidence type="ECO:0000256" key="4">
    <source>
        <dbReference type="ARBA" id="ARBA00009754"/>
    </source>
</evidence>
<evidence type="ECO:0000256" key="16">
    <source>
        <dbReference type="ARBA" id="ARBA00030569"/>
    </source>
</evidence>
<dbReference type="FunCoup" id="A0A1C7NEY6">
    <property type="interactions" value="2"/>
</dbReference>
<name>A0A1C7NEY6_9FUNG</name>
<evidence type="ECO:0000256" key="6">
    <source>
        <dbReference type="ARBA" id="ARBA00022454"/>
    </source>
</evidence>
<dbReference type="GO" id="GO:0005874">
    <property type="term" value="C:microtubule"/>
    <property type="evidence" value="ECO:0007669"/>
    <property type="project" value="UniProtKB-KW"/>
</dbReference>
<dbReference type="PANTHER" id="PTHR28222:SF1">
    <property type="entry name" value="DASH COMPLEX SUBUNIT DAD4"/>
    <property type="match status" value="1"/>
</dbReference>
<evidence type="ECO:0000256" key="9">
    <source>
        <dbReference type="ARBA" id="ARBA00022701"/>
    </source>
</evidence>
<dbReference type="PANTHER" id="PTHR28222">
    <property type="entry name" value="DASH COMPLEX SUBUNIT DAD4"/>
    <property type="match status" value="1"/>
</dbReference>
<evidence type="ECO:0000256" key="7">
    <source>
        <dbReference type="ARBA" id="ARBA00022490"/>
    </source>
</evidence>
<gene>
    <name evidence="18" type="primary">DAD4</name>
    <name evidence="18" type="ORF">A0J61_04258</name>
</gene>
<keyword evidence="12" id="KW-0206">Cytoskeleton</keyword>
<keyword evidence="19" id="KW-1185">Reference proteome</keyword>
<keyword evidence="13" id="KW-0539">Nucleus</keyword>
<keyword evidence="17" id="KW-0175">Coiled coil</keyword>
<reference evidence="18 19" key="1">
    <citation type="submission" date="2016-03" db="EMBL/GenBank/DDBJ databases">
        <title>Choanephora cucurbitarum.</title>
        <authorList>
            <person name="Min B."/>
            <person name="Park H."/>
            <person name="Park J.-H."/>
            <person name="Shin H.-D."/>
            <person name="Choi I.-G."/>
        </authorList>
    </citation>
    <scope>NUCLEOTIDE SEQUENCE [LARGE SCALE GENOMIC DNA]</scope>
    <source>
        <strain evidence="18 19">KUS-F28377</strain>
    </source>
</reference>
<keyword evidence="14" id="KW-0131">Cell cycle</keyword>
<evidence type="ECO:0000256" key="10">
    <source>
        <dbReference type="ARBA" id="ARBA00022776"/>
    </source>
</evidence>
<feature type="coiled-coil region" evidence="17">
    <location>
        <begin position="13"/>
        <end position="40"/>
    </location>
</feature>
<evidence type="ECO:0000256" key="1">
    <source>
        <dbReference type="ARBA" id="ARBA00004123"/>
    </source>
</evidence>
<evidence type="ECO:0000256" key="5">
    <source>
        <dbReference type="ARBA" id="ARBA00020259"/>
    </source>
</evidence>
<accession>A0A1C7NEY6</accession>
<evidence type="ECO:0000256" key="12">
    <source>
        <dbReference type="ARBA" id="ARBA00023212"/>
    </source>
</evidence>
<evidence type="ECO:0000256" key="8">
    <source>
        <dbReference type="ARBA" id="ARBA00022618"/>
    </source>
</evidence>
<keyword evidence="8" id="KW-0132">Cell division</keyword>
<dbReference type="EMBL" id="LUGH01000204">
    <property type="protein sequence ID" value="OBZ87693.1"/>
    <property type="molecule type" value="Genomic_DNA"/>
</dbReference>
<keyword evidence="6" id="KW-0158">Chromosome</keyword>
<evidence type="ECO:0000256" key="2">
    <source>
        <dbReference type="ARBA" id="ARBA00004186"/>
    </source>
</evidence>
<evidence type="ECO:0000313" key="18">
    <source>
        <dbReference type="EMBL" id="OBZ87693.1"/>
    </source>
</evidence>
<evidence type="ECO:0000256" key="15">
    <source>
        <dbReference type="ARBA" id="ARBA00023328"/>
    </source>
</evidence>
<proteinExistence type="inferred from homology"/>
<organism evidence="18 19">
    <name type="scientific">Choanephora cucurbitarum</name>
    <dbReference type="NCBI Taxonomy" id="101091"/>
    <lineage>
        <taxon>Eukaryota</taxon>
        <taxon>Fungi</taxon>
        <taxon>Fungi incertae sedis</taxon>
        <taxon>Mucoromycota</taxon>
        <taxon>Mucoromycotina</taxon>
        <taxon>Mucoromycetes</taxon>
        <taxon>Mucorales</taxon>
        <taxon>Mucorineae</taxon>
        <taxon>Choanephoraceae</taxon>
        <taxon>Choanephoroideae</taxon>
        <taxon>Choanephora</taxon>
    </lineage>
</organism>
<dbReference type="GO" id="GO:0072686">
    <property type="term" value="C:mitotic spindle"/>
    <property type="evidence" value="ECO:0007669"/>
    <property type="project" value="InterPro"/>
</dbReference>
<evidence type="ECO:0000256" key="14">
    <source>
        <dbReference type="ARBA" id="ARBA00023306"/>
    </source>
</evidence>
<keyword evidence="9" id="KW-0493">Microtubule</keyword>
<keyword evidence="11" id="KW-0995">Kinetochore</keyword>
<evidence type="ECO:0000256" key="13">
    <source>
        <dbReference type="ARBA" id="ARBA00023242"/>
    </source>
</evidence>
<keyword evidence="10" id="KW-0498">Mitosis</keyword>
<dbReference type="InterPro" id="IPR013959">
    <property type="entry name" value="DASH_Dad4"/>
</dbReference>
<comment type="similarity">
    <text evidence="4">Belongs to the DASH complex DAD4 family.</text>
</comment>
<dbReference type="GO" id="GO:0000278">
    <property type="term" value="P:mitotic cell cycle"/>
    <property type="evidence" value="ECO:0007669"/>
    <property type="project" value="InterPro"/>
</dbReference>
<dbReference type="AlphaFoldDB" id="A0A1C7NEY6"/>
<protein>
    <recommendedName>
        <fullName evidence="5">DASH complex subunit DAD4</fullName>
    </recommendedName>
    <alternativeName>
        <fullName evidence="16">Outer kinetochore protein DAD4</fullName>
    </alternativeName>
</protein>
<dbReference type="Proteomes" id="UP000093000">
    <property type="component" value="Unassembled WGS sequence"/>
</dbReference>
<evidence type="ECO:0000256" key="3">
    <source>
        <dbReference type="ARBA" id="ARBA00004629"/>
    </source>
</evidence>